<gene>
    <name evidence="4" type="ORF">RHOFW104T7_02295</name>
</gene>
<dbReference type="SMART" id="SM00849">
    <property type="entry name" value="Lactamase_B"/>
    <property type="match status" value="1"/>
</dbReference>
<dbReference type="AlphaFoldDB" id="A0A154QDQ9"/>
<dbReference type="Proteomes" id="UP000076131">
    <property type="component" value="Unassembled WGS sequence"/>
</dbReference>
<organism evidence="4 5">
    <name type="scientific">Rhodanobacter thiooxydans</name>
    <dbReference type="NCBI Taxonomy" id="416169"/>
    <lineage>
        <taxon>Bacteria</taxon>
        <taxon>Pseudomonadati</taxon>
        <taxon>Pseudomonadota</taxon>
        <taxon>Gammaproteobacteria</taxon>
        <taxon>Lysobacterales</taxon>
        <taxon>Rhodanobacteraceae</taxon>
        <taxon>Rhodanobacter</taxon>
    </lineage>
</organism>
<keyword evidence="5" id="KW-1185">Reference proteome</keyword>
<dbReference type="CDD" id="cd16295">
    <property type="entry name" value="TTHA0252-CPSF-like_MBL-fold"/>
    <property type="match status" value="1"/>
</dbReference>
<evidence type="ECO:0000259" key="2">
    <source>
        <dbReference type="SMART" id="SM00849"/>
    </source>
</evidence>
<dbReference type="RefSeq" id="WP_008435339.1">
    <property type="nucleotide sequence ID" value="NZ_LVJS01000133.1"/>
</dbReference>
<accession>A0A154QDQ9</accession>
<reference evidence="4 5" key="1">
    <citation type="journal article" date="2016" name="MBio">
        <title>Lateral Gene Transfer in a Heavy Metal-Contaminated-Groundwater Microbial Community.</title>
        <authorList>
            <person name="Hemme C.L."/>
            <person name="Green S.J."/>
            <person name="Rishishwar L."/>
            <person name="Prakash O."/>
            <person name="Pettenato A."/>
            <person name="Chakraborty R."/>
            <person name="Deutschbauer A.M."/>
            <person name="Van Nostrand J.D."/>
            <person name="Wu L."/>
            <person name="He Z."/>
            <person name="Jordan I.K."/>
            <person name="Hazen T.C."/>
            <person name="Arkin A.P."/>
            <person name="Kostka J.E."/>
            <person name="Zhou J."/>
        </authorList>
    </citation>
    <scope>NUCLEOTIDE SEQUENCE [LARGE SCALE GENOMIC DNA]</scope>
    <source>
        <strain evidence="4 5">FW104-T7</strain>
    </source>
</reference>
<dbReference type="EMBL" id="LVJS01000133">
    <property type="protein sequence ID" value="KZC22114.1"/>
    <property type="molecule type" value="Genomic_DNA"/>
</dbReference>
<feature type="domain" description="Metallo-beta-lactamase" evidence="2">
    <location>
        <begin position="19"/>
        <end position="241"/>
    </location>
</feature>
<proteinExistence type="predicted"/>
<keyword evidence="1" id="KW-0378">Hydrolase</keyword>
<dbReference type="GO" id="GO:0016787">
    <property type="term" value="F:hydrolase activity"/>
    <property type="evidence" value="ECO:0007669"/>
    <property type="project" value="UniProtKB-KW"/>
</dbReference>
<dbReference type="Gene3D" id="3.60.15.10">
    <property type="entry name" value="Ribonuclease Z/Hydroxyacylglutathione hydrolase-like"/>
    <property type="match status" value="1"/>
</dbReference>
<dbReference type="InterPro" id="IPR001279">
    <property type="entry name" value="Metallo-B-lactamas"/>
</dbReference>
<dbReference type="Pfam" id="PF10996">
    <property type="entry name" value="Beta-Casp"/>
    <property type="match status" value="1"/>
</dbReference>
<feature type="domain" description="Beta-Casp" evidence="3">
    <location>
        <begin position="253"/>
        <end position="372"/>
    </location>
</feature>
<dbReference type="SUPFAM" id="SSF56281">
    <property type="entry name" value="Metallo-hydrolase/oxidoreductase"/>
    <property type="match status" value="1"/>
</dbReference>
<dbReference type="GO" id="GO:0004521">
    <property type="term" value="F:RNA endonuclease activity"/>
    <property type="evidence" value="ECO:0007669"/>
    <property type="project" value="TreeGrafter"/>
</dbReference>
<evidence type="ECO:0000259" key="3">
    <source>
        <dbReference type="SMART" id="SM01027"/>
    </source>
</evidence>
<dbReference type="InterPro" id="IPR036866">
    <property type="entry name" value="RibonucZ/Hydroxyglut_hydro"/>
</dbReference>
<evidence type="ECO:0000313" key="4">
    <source>
        <dbReference type="EMBL" id="KZC22114.1"/>
    </source>
</evidence>
<evidence type="ECO:0000313" key="5">
    <source>
        <dbReference type="Proteomes" id="UP000076131"/>
    </source>
</evidence>
<dbReference type="eggNOG" id="COG1236">
    <property type="taxonomic scope" value="Bacteria"/>
</dbReference>
<dbReference type="STRING" id="416169.RHOFW104T7_02295"/>
<name>A0A154QDQ9_9GAMM</name>
<dbReference type="Gene3D" id="3.40.50.10890">
    <property type="match status" value="1"/>
</dbReference>
<sequence>MNTTSGSTLQFLGAAGTVTGSRYLVEDGRHRVLVDCGLFQGYKQLRERNWAPFPVDPASIDAVVLTHAHLDHSGYLPALVKQGFRGRIHCTHGSVALCGLLLPDSGRLLEEEARYAARKGYSKHKEPLPLYTEEDARKSLKYLHGHDQGEEIEVMPGIRVRFHPAGHIIGAAHLSLDVHGLRLHFSGDLGRQNESLMNPPSPLPACDVLVCESTYGNRAHVPIDQEAELAPIVRRVAARGGVMVIPAFAVGRAQALLLHLARLRERGEIPRVPVYLNSPMAIDATHIYHRHHDEHHVSDEDCRRMFELATFVNSVEESKALNRQHGPMIIISASGMATGGRVLHHIEAFGPDDRNAIVLAGYQAGGTRGAALAGGASTLRMFGREVPIRAEVIQLEGFSGHADANELLDWMRTAPTAPRVVYVTHGELDAADALRARIQRELGWSAHAPEHLERVTLEGGHGA</sequence>
<dbReference type="InterPro" id="IPR022712">
    <property type="entry name" value="Beta_Casp"/>
</dbReference>
<dbReference type="Pfam" id="PF07521">
    <property type="entry name" value="RMMBL"/>
    <property type="match status" value="1"/>
</dbReference>
<evidence type="ECO:0000256" key="1">
    <source>
        <dbReference type="ARBA" id="ARBA00022801"/>
    </source>
</evidence>
<dbReference type="PANTHER" id="PTHR11203">
    <property type="entry name" value="CLEAVAGE AND POLYADENYLATION SPECIFICITY FACTOR FAMILY MEMBER"/>
    <property type="match status" value="1"/>
</dbReference>
<dbReference type="SMART" id="SM01027">
    <property type="entry name" value="Beta-Casp"/>
    <property type="match status" value="1"/>
</dbReference>
<dbReference type="InterPro" id="IPR011108">
    <property type="entry name" value="RMMBL"/>
</dbReference>
<dbReference type="PANTHER" id="PTHR11203:SF37">
    <property type="entry name" value="INTEGRATOR COMPLEX SUBUNIT 11"/>
    <property type="match status" value="1"/>
</dbReference>
<dbReference type="InterPro" id="IPR050698">
    <property type="entry name" value="MBL"/>
</dbReference>
<comment type="caution">
    <text evidence="4">The sequence shown here is derived from an EMBL/GenBank/DDBJ whole genome shotgun (WGS) entry which is preliminary data.</text>
</comment>
<protein>
    <submittedName>
        <fullName evidence="4">mRNA 3'-end processing factor</fullName>
    </submittedName>
</protein>
<dbReference type="Pfam" id="PF00753">
    <property type="entry name" value="Lactamase_B"/>
    <property type="match status" value="1"/>
</dbReference>